<keyword evidence="2" id="KW-1003">Cell membrane</keyword>
<keyword evidence="13" id="KW-0393">Immunoglobulin domain</keyword>
<proteinExistence type="predicted"/>
<feature type="domain" description="Ig-like" evidence="17">
    <location>
        <begin position="26"/>
        <end position="116"/>
    </location>
</feature>
<comment type="caution">
    <text evidence="18">The sequence shown here is derived from an EMBL/GenBank/DDBJ whole genome shotgun (WGS) entry which is preliminary data.</text>
</comment>
<dbReference type="InterPro" id="IPR013783">
    <property type="entry name" value="Ig-like_fold"/>
</dbReference>
<dbReference type="PANTHER" id="PTHR10441">
    <property type="entry name" value="CD8 ALPHA CHAIN"/>
    <property type="match status" value="1"/>
</dbReference>
<keyword evidence="4 16" id="KW-0732">Signal</keyword>
<gene>
    <name evidence="18" type="ORF">QQF64_017954</name>
</gene>
<dbReference type="PANTHER" id="PTHR10441:SF2">
    <property type="entry name" value="T-CELL SURFACE GLYCOPROTEIN CD8 ALPHA CHAIN"/>
    <property type="match status" value="1"/>
</dbReference>
<evidence type="ECO:0000256" key="6">
    <source>
        <dbReference type="ARBA" id="ARBA00022989"/>
    </source>
</evidence>
<keyword evidence="12" id="KW-0449">Lipoprotein</keyword>
<evidence type="ECO:0000256" key="16">
    <source>
        <dbReference type="SAM" id="SignalP"/>
    </source>
</evidence>
<evidence type="ECO:0000256" key="4">
    <source>
        <dbReference type="ARBA" id="ARBA00022729"/>
    </source>
</evidence>
<evidence type="ECO:0000256" key="10">
    <source>
        <dbReference type="ARBA" id="ARBA00023157"/>
    </source>
</evidence>
<dbReference type="Proteomes" id="UP001558613">
    <property type="component" value="Unassembled WGS sequence"/>
</dbReference>
<evidence type="ECO:0000256" key="3">
    <source>
        <dbReference type="ARBA" id="ARBA00022692"/>
    </source>
</evidence>
<protein>
    <recommendedName>
        <fullName evidence="17">Ig-like domain-containing protein</fullName>
    </recommendedName>
</protein>
<dbReference type="InterPro" id="IPR036179">
    <property type="entry name" value="Ig-like_dom_sf"/>
</dbReference>
<keyword evidence="7" id="KW-1064">Adaptive immunity</keyword>
<evidence type="ECO:0000256" key="2">
    <source>
        <dbReference type="ARBA" id="ARBA00022475"/>
    </source>
</evidence>
<dbReference type="Gene3D" id="2.60.40.10">
    <property type="entry name" value="Immunoglobulins"/>
    <property type="match status" value="1"/>
</dbReference>
<dbReference type="InterPro" id="IPR015468">
    <property type="entry name" value="CD8_asu"/>
</dbReference>
<name>A0ABR3LME8_9TELE</name>
<comment type="subcellular location">
    <subcellularLocation>
        <location evidence="1">Cell membrane</location>
        <topology evidence="1">Single-pass type I membrane protein</topology>
    </subcellularLocation>
</comment>
<keyword evidence="11" id="KW-0325">Glycoprotein</keyword>
<feature type="compositionally biased region" description="Polar residues" evidence="14">
    <location>
        <begin position="196"/>
        <end position="206"/>
    </location>
</feature>
<evidence type="ECO:0000256" key="14">
    <source>
        <dbReference type="SAM" id="MobiDB-lite"/>
    </source>
</evidence>
<evidence type="ECO:0000256" key="12">
    <source>
        <dbReference type="ARBA" id="ARBA00023288"/>
    </source>
</evidence>
<evidence type="ECO:0000256" key="9">
    <source>
        <dbReference type="ARBA" id="ARBA00023139"/>
    </source>
</evidence>
<dbReference type="InterPro" id="IPR007110">
    <property type="entry name" value="Ig-like_dom"/>
</dbReference>
<evidence type="ECO:0000256" key="1">
    <source>
        <dbReference type="ARBA" id="ARBA00004251"/>
    </source>
</evidence>
<accession>A0ABR3LME8</accession>
<evidence type="ECO:0000256" key="11">
    <source>
        <dbReference type="ARBA" id="ARBA00023180"/>
    </source>
</evidence>
<keyword evidence="6 15" id="KW-1133">Transmembrane helix</keyword>
<dbReference type="InterPro" id="IPR013106">
    <property type="entry name" value="Ig_V-set"/>
</dbReference>
<sequence>MHQICIIFCAILSLVYEGFANTVYQEGQEVIVNCDTKQAGVITFWFQVNNNGAKYLFTAKSTDIKFNVNTTKYKVNQSGKVSLAIQSFEKKTDSGLYTCAAMNNNKLVFGELTEINGEPDQTPQLPKIAPTDPKPVMATMEKTQCTCKEQDPKPMFNCCDSWILSSLVYGCFLLLTLLIITILYCSHFRTSQCPHSHIQQPQTTPADNAKLLDTPL</sequence>
<dbReference type="SUPFAM" id="SSF48726">
    <property type="entry name" value="Immunoglobulin"/>
    <property type="match status" value="1"/>
</dbReference>
<evidence type="ECO:0000256" key="15">
    <source>
        <dbReference type="SAM" id="Phobius"/>
    </source>
</evidence>
<keyword evidence="19" id="KW-1185">Reference proteome</keyword>
<dbReference type="Pfam" id="PF07686">
    <property type="entry name" value="V-set"/>
    <property type="match status" value="1"/>
</dbReference>
<evidence type="ECO:0000256" key="13">
    <source>
        <dbReference type="ARBA" id="ARBA00023319"/>
    </source>
</evidence>
<evidence type="ECO:0000256" key="8">
    <source>
        <dbReference type="ARBA" id="ARBA00023136"/>
    </source>
</evidence>
<dbReference type="EMBL" id="JAYMGO010000021">
    <property type="protein sequence ID" value="KAL1253261.1"/>
    <property type="molecule type" value="Genomic_DNA"/>
</dbReference>
<keyword evidence="10" id="KW-1015">Disulfide bond</keyword>
<reference evidence="18 19" key="1">
    <citation type="submission" date="2023-09" db="EMBL/GenBank/DDBJ databases">
        <authorList>
            <person name="Wang M."/>
        </authorList>
    </citation>
    <scope>NUCLEOTIDE SEQUENCE [LARGE SCALE GENOMIC DNA]</scope>
    <source>
        <strain evidence="18">GT-2023</strain>
        <tissue evidence="18">Liver</tissue>
    </source>
</reference>
<feature type="signal peptide" evidence="16">
    <location>
        <begin position="1"/>
        <end position="20"/>
    </location>
</feature>
<keyword evidence="8 15" id="KW-0472">Membrane</keyword>
<evidence type="ECO:0000256" key="5">
    <source>
        <dbReference type="ARBA" id="ARBA00022859"/>
    </source>
</evidence>
<evidence type="ECO:0000313" key="18">
    <source>
        <dbReference type="EMBL" id="KAL1253261.1"/>
    </source>
</evidence>
<feature type="chain" id="PRO_5047364783" description="Ig-like domain-containing protein" evidence="16">
    <location>
        <begin position="21"/>
        <end position="216"/>
    </location>
</feature>
<evidence type="ECO:0000313" key="19">
    <source>
        <dbReference type="Proteomes" id="UP001558613"/>
    </source>
</evidence>
<feature type="region of interest" description="Disordered" evidence="14">
    <location>
        <begin position="196"/>
        <end position="216"/>
    </location>
</feature>
<keyword evidence="3 15" id="KW-0812">Transmembrane</keyword>
<keyword evidence="5" id="KW-0391">Immunity</keyword>
<organism evidence="18 19">
    <name type="scientific">Cirrhinus molitorella</name>
    <name type="common">mud carp</name>
    <dbReference type="NCBI Taxonomy" id="172907"/>
    <lineage>
        <taxon>Eukaryota</taxon>
        <taxon>Metazoa</taxon>
        <taxon>Chordata</taxon>
        <taxon>Craniata</taxon>
        <taxon>Vertebrata</taxon>
        <taxon>Euteleostomi</taxon>
        <taxon>Actinopterygii</taxon>
        <taxon>Neopterygii</taxon>
        <taxon>Teleostei</taxon>
        <taxon>Ostariophysi</taxon>
        <taxon>Cypriniformes</taxon>
        <taxon>Cyprinidae</taxon>
        <taxon>Labeoninae</taxon>
        <taxon>Labeonini</taxon>
        <taxon>Cirrhinus</taxon>
    </lineage>
</organism>
<feature type="transmembrane region" description="Helical" evidence="15">
    <location>
        <begin position="162"/>
        <end position="185"/>
    </location>
</feature>
<dbReference type="PROSITE" id="PS50835">
    <property type="entry name" value="IG_LIKE"/>
    <property type="match status" value="1"/>
</dbReference>
<keyword evidence="9" id="KW-0564">Palmitate</keyword>
<evidence type="ECO:0000259" key="17">
    <source>
        <dbReference type="PROSITE" id="PS50835"/>
    </source>
</evidence>
<evidence type="ECO:0000256" key="7">
    <source>
        <dbReference type="ARBA" id="ARBA00023130"/>
    </source>
</evidence>